<reference evidence="2 3" key="1">
    <citation type="journal article" date="2016" name="Front. Microbiol.">
        <title>Comparative Genomics Analysis of Streptomyces Species Reveals Their Adaptation to the Marine Environment and Their Diversity at the Genomic Level.</title>
        <authorList>
            <person name="Tian X."/>
            <person name="Zhang Z."/>
            <person name="Yang T."/>
            <person name="Chen M."/>
            <person name="Li J."/>
            <person name="Chen F."/>
            <person name="Yang J."/>
            <person name="Li W."/>
            <person name="Zhang B."/>
            <person name="Zhang Z."/>
            <person name="Wu J."/>
            <person name="Zhang C."/>
            <person name="Long L."/>
            <person name="Xiao J."/>
        </authorList>
    </citation>
    <scope>NUCLEOTIDE SEQUENCE [LARGE SCALE GENOMIC DNA]</scope>
    <source>
        <strain evidence="2 3">SCSIO 10429</strain>
    </source>
</reference>
<gene>
    <name evidence="2" type="ORF">AN218_31310</name>
</gene>
<proteinExistence type="predicted"/>
<comment type="caution">
    <text evidence="2">The sequence shown here is derived from an EMBL/GenBank/DDBJ whole genome shotgun (WGS) entry which is preliminary data.</text>
</comment>
<feature type="compositionally biased region" description="Pro residues" evidence="1">
    <location>
        <begin position="27"/>
        <end position="39"/>
    </location>
</feature>
<evidence type="ECO:0000313" key="2">
    <source>
        <dbReference type="EMBL" id="OEV05865.1"/>
    </source>
</evidence>
<dbReference type="Proteomes" id="UP000176005">
    <property type="component" value="Unassembled WGS sequence"/>
</dbReference>
<evidence type="ECO:0000313" key="3">
    <source>
        <dbReference type="Proteomes" id="UP000176005"/>
    </source>
</evidence>
<name>A0A1E7KPI8_9ACTN</name>
<dbReference type="EMBL" id="LJGW01000670">
    <property type="protein sequence ID" value="OEV05865.1"/>
    <property type="molecule type" value="Genomic_DNA"/>
</dbReference>
<feature type="region of interest" description="Disordered" evidence="1">
    <location>
        <begin position="21"/>
        <end position="94"/>
    </location>
</feature>
<evidence type="ECO:0000256" key="1">
    <source>
        <dbReference type="SAM" id="MobiDB-lite"/>
    </source>
</evidence>
<protein>
    <submittedName>
        <fullName evidence="2">Uncharacterized protein</fullName>
    </submittedName>
</protein>
<dbReference type="AlphaFoldDB" id="A0A1E7KPI8"/>
<accession>A0A1E7KPI8</accession>
<keyword evidence="3" id="KW-1185">Reference proteome</keyword>
<organism evidence="2 3">
    <name type="scientific">Streptomyces nanshensis</name>
    <dbReference type="NCBI Taxonomy" id="518642"/>
    <lineage>
        <taxon>Bacteria</taxon>
        <taxon>Bacillati</taxon>
        <taxon>Actinomycetota</taxon>
        <taxon>Actinomycetes</taxon>
        <taxon>Kitasatosporales</taxon>
        <taxon>Streptomycetaceae</taxon>
        <taxon>Streptomyces</taxon>
    </lineage>
</organism>
<sequence>MIHASWTSYGTTLTSEAALIMPSCPFGRPPPAPPSPAPPSDSDAWSAPVTRTSPRGGAGTREGSASPGSHPRTTGSALAWPPGSAGRTRSSEST</sequence>